<organism evidence="3 4">
    <name type="scientific">Ramlibacter henchirensis</name>
    <dbReference type="NCBI Taxonomy" id="204072"/>
    <lineage>
        <taxon>Bacteria</taxon>
        <taxon>Pseudomonadati</taxon>
        <taxon>Pseudomonadota</taxon>
        <taxon>Betaproteobacteria</taxon>
        <taxon>Burkholderiales</taxon>
        <taxon>Comamonadaceae</taxon>
        <taxon>Ramlibacter</taxon>
    </lineage>
</organism>
<dbReference type="Proteomes" id="UP000298180">
    <property type="component" value="Unassembled WGS sequence"/>
</dbReference>
<dbReference type="PANTHER" id="PTHR12901:SF10">
    <property type="entry name" value="COENZYME Q-BINDING PROTEIN COQ10, MITOCHONDRIAL"/>
    <property type="match status" value="1"/>
</dbReference>
<dbReference type="InterPro" id="IPR005031">
    <property type="entry name" value="COQ10_START"/>
</dbReference>
<dbReference type="InterPro" id="IPR023393">
    <property type="entry name" value="START-like_dom_sf"/>
</dbReference>
<dbReference type="GO" id="GO:0048039">
    <property type="term" value="F:ubiquinone binding"/>
    <property type="evidence" value="ECO:0007669"/>
    <property type="project" value="InterPro"/>
</dbReference>
<proteinExistence type="inferred from homology"/>
<feature type="domain" description="Coenzyme Q-binding protein COQ10 START" evidence="2">
    <location>
        <begin position="13"/>
        <end position="137"/>
    </location>
</feature>
<accession>A0A4Z0BNK5</accession>
<evidence type="ECO:0000256" key="1">
    <source>
        <dbReference type="ARBA" id="ARBA00008918"/>
    </source>
</evidence>
<dbReference type="InterPro" id="IPR044996">
    <property type="entry name" value="COQ10-like"/>
</dbReference>
<protein>
    <submittedName>
        <fullName evidence="3">Type II toxin-antitoxin system RatA family toxin</fullName>
    </submittedName>
</protein>
<comment type="caution">
    <text evidence="3">The sequence shown here is derived from an EMBL/GenBank/DDBJ whole genome shotgun (WGS) entry which is preliminary data.</text>
</comment>
<dbReference type="OrthoDB" id="9804759at2"/>
<keyword evidence="4" id="KW-1185">Reference proteome</keyword>
<name>A0A4Z0BNK5_9BURK</name>
<dbReference type="RefSeq" id="WP_135265224.1">
    <property type="nucleotide sequence ID" value="NZ_SMLM01000003.1"/>
</dbReference>
<evidence type="ECO:0000259" key="2">
    <source>
        <dbReference type="Pfam" id="PF03364"/>
    </source>
</evidence>
<dbReference type="EMBL" id="SMLM01000003">
    <property type="protein sequence ID" value="TFZ00886.1"/>
    <property type="molecule type" value="Genomic_DNA"/>
</dbReference>
<dbReference type="CDD" id="cd07813">
    <property type="entry name" value="COQ10p_like"/>
    <property type="match status" value="1"/>
</dbReference>
<dbReference type="Gene3D" id="3.30.530.20">
    <property type="match status" value="1"/>
</dbReference>
<dbReference type="GO" id="GO:0045333">
    <property type="term" value="P:cellular respiration"/>
    <property type="evidence" value="ECO:0007669"/>
    <property type="project" value="InterPro"/>
</dbReference>
<dbReference type="PANTHER" id="PTHR12901">
    <property type="entry name" value="SPERM PROTEIN HOMOLOG"/>
    <property type="match status" value="1"/>
</dbReference>
<evidence type="ECO:0000313" key="3">
    <source>
        <dbReference type="EMBL" id="TFZ00886.1"/>
    </source>
</evidence>
<comment type="similarity">
    <text evidence="1">Belongs to the ribosome association toxin RatA family.</text>
</comment>
<dbReference type="Pfam" id="PF03364">
    <property type="entry name" value="Polyketide_cyc"/>
    <property type="match status" value="1"/>
</dbReference>
<gene>
    <name evidence="3" type="ORF">EZ313_20845</name>
</gene>
<reference evidence="3 4" key="1">
    <citation type="submission" date="2019-03" db="EMBL/GenBank/DDBJ databases">
        <title>Ramlibacter henchirensis DSM 14656, whole genome shotgun sequence.</title>
        <authorList>
            <person name="Zhang X."/>
            <person name="Feng G."/>
            <person name="Zhu H."/>
        </authorList>
    </citation>
    <scope>NUCLEOTIDE SEQUENCE [LARGE SCALE GENOMIC DNA]</scope>
    <source>
        <strain evidence="3 4">DSM 14656</strain>
    </source>
</reference>
<dbReference type="AlphaFoldDB" id="A0A4Z0BNK5"/>
<evidence type="ECO:0000313" key="4">
    <source>
        <dbReference type="Proteomes" id="UP000298180"/>
    </source>
</evidence>
<sequence length="146" mass="16344">MKTVHRSVLIWFSAEEMYRLVTDVAQYPKFLPWCDHAKVLEQDDHGMKAEIGIAFSGIRQSFVTRNEHVPGRRVAMKLVDGPFSNLDGRWNFVPVGSDGQRACKVELDLNYGFKSGALAAMVGPVFDRIAGSLVDAFVKRAEHVYG</sequence>
<dbReference type="SUPFAM" id="SSF55961">
    <property type="entry name" value="Bet v1-like"/>
    <property type="match status" value="1"/>
</dbReference>